<accession>A0A6V7RCK6</accession>
<keyword evidence="2" id="KW-1185">Reference proteome</keyword>
<evidence type="ECO:0008006" key="3">
    <source>
        <dbReference type="Google" id="ProtNLM"/>
    </source>
</evidence>
<reference evidence="1 2" key="1">
    <citation type="submission" date="2020-07" db="EMBL/GenBank/DDBJ databases">
        <authorList>
            <person name="Criscuolo A."/>
        </authorList>
    </citation>
    <scope>NUCLEOTIDE SEQUENCE [LARGE SCALE GENOMIC DNA]</scope>
    <source>
        <strain evidence="1">CIP111649</strain>
    </source>
</reference>
<evidence type="ECO:0000313" key="2">
    <source>
        <dbReference type="Proteomes" id="UP000589351"/>
    </source>
</evidence>
<protein>
    <recommendedName>
        <fullName evidence="3">YtxH domain-containing protein</fullName>
    </recommendedName>
</protein>
<dbReference type="EMBL" id="CAJEWD010000006">
    <property type="protein sequence ID" value="CAD2075109.1"/>
    <property type="molecule type" value="Genomic_DNA"/>
</dbReference>
<proteinExistence type="predicted"/>
<name>A0A6V7RCK6_9STAP</name>
<evidence type="ECO:0000313" key="1">
    <source>
        <dbReference type="EMBL" id="CAD2075109.1"/>
    </source>
</evidence>
<comment type="caution">
    <text evidence="1">The sequence shown here is derived from an EMBL/GenBank/DDBJ whole genome shotgun (WGS) entry which is preliminary data.</text>
</comment>
<sequence>MKNKLLPAIVIGAAVGGAIALLDKGTRESVVSNSKSIKHYATNPDDLKTRFTEPSTGQPSKIDMIKDEVLFWKDTIEEIRRNNPELEQAIMDAKDTFQNNREKKLN</sequence>
<organism evidence="1 2">
    <name type="scientific">Jeotgalicoccus meleagridis</name>
    <dbReference type="NCBI Taxonomy" id="2759181"/>
    <lineage>
        <taxon>Bacteria</taxon>
        <taxon>Bacillati</taxon>
        <taxon>Bacillota</taxon>
        <taxon>Bacilli</taxon>
        <taxon>Bacillales</taxon>
        <taxon>Staphylococcaceae</taxon>
        <taxon>Jeotgalicoccus</taxon>
    </lineage>
</organism>
<dbReference type="Proteomes" id="UP000589351">
    <property type="component" value="Unassembled WGS sequence"/>
</dbReference>
<gene>
    <name evidence="1" type="ORF">JEODO184_00782</name>
</gene>
<dbReference type="RefSeq" id="WP_185125320.1">
    <property type="nucleotide sequence ID" value="NZ_CAJEWD010000006.1"/>
</dbReference>
<dbReference type="AlphaFoldDB" id="A0A6V7RCK6"/>